<dbReference type="RefSeq" id="WP_215620169.1">
    <property type="nucleotide sequence ID" value="NZ_CP076134.1"/>
</dbReference>
<evidence type="ECO:0000256" key="1">
    <source>
        <dbReference type="SAM" id="Phobius"/>
    </source>
</evidence>
<keyword evidence="1" id="KW-0472">Membrane</keyword>
<accession>A0A975NB45</accession>
<keyword evidence="1" id="KW-1133">Transmembrane helix</keyword>
<feature type="transmembrane region" description="Helical" evidence="1">
    <location>
        <begin position="55"/>
        <end position="74"/>
    </location>
</feature>
<protein>
    <submittedName>
        <fullName evidence="2">Uncharacterized protein</fullName>
    </submittedName>
</protein>
<reference evidence="2" key="1">
    <citation type="submission" date="2021-06" db="EMBL/GenBank/DDBJ databases">
        <title>Bradyrhizobium sp. S2-20-1 Genome sequencing.</title>
        <authorList>
            <person name="Jin L."/>
        </authorList>
    </citation>
    <scope>NUCLEOTIDE SEQUENCE</scope>
    <source>
        <strain evidence="2">S2-20-1</strain>
    </source>
</reference>
<name>A0A975NB45_9BRAD</name>
<organism evidence="2 3">
    <name type="scientific">Bradyrhizobium sediminis</name>
    <dbReference type="NCBI Taxonomy" id="2840469"/>
    <lineage>
        <taxon>Bacteria</taxon>
        <taxon>Pseudomonadati</taxon>
        <taxon>Pseudomonadota</taxon>
        <taxon>Alphaproteobacteria</taxon>
        <taxon>Hyphomicrobiales</taxon>
        <taxon>Nitrobacteraceae</taxon>
        <taxon>Bradyrhizobium</taxon>
    </lineage>
</organism>
<evidence type="ECO:0000313" key="2">
    <source>
        <dbReference type="EMBL" id="QWG11274.1"/>
    </source>
</evidence>
<dbReference type="AlphaFoldDB" id="A0A975NB45"/>
<dbReference type="Proteomes" id="UP000680839">
    <property type="component" value="Chromosome"/>
</dbReference>
<gene>
    <name evidence="2" type="ORF">KMZ29_16100</name>
</gene>
<evidence type="ECO:0000313" key="3">
    <source>
        <dbReference type="Proteomes" id="UP000680839"/>
    </source>
</evidence>
<sequence>MLIVSIILEATVMAIAILAARDGRPYMYGLAFTFGAYVFYDLARFLRWDVEGPLLSGLFLIATASALFSVWMLYRDRPR</sequence>
<keyword evidence="1" id="KW-0812">Transmembrane</keyword>
<dbReference type="EMBL" id="CP076134">
    <property type="protein sequence ID" value="QWG11274.1"/>
    <property type="molecule type" value="Genomic_DNA"/>
</dbReference>
<proteinExistence type="predicted"/>